<accession>A0A699HJQ9</accession>
<protein>
    <recommendedName>
        <fullName evidence="2">Reverse transcriptase domain-containing protein</fullName>
    </recommendedName>
</protein>
<gene>
    <name evidence="1" type="ORF">Tci_406928</name>
</gene>
<reference evidence="1" key="1">
    <citation type="journal article" date="2019" name="Sci. Rep.">
        <title>Draft genome of Tanacetum cinerariifolium, the natural source of mosquito coil.</title>
        <authorList>
            <person name="Yamashiro T."/>
            <person name="Shiraishi A."/>
            <person name="Satake H."/>
            <person name="Nakayama K."/>
        </authorList>
    </citation>
    <scope>NUCLEOTIDE SEQUENCE</scope>
</reference>
<dbReference type="AlphaFoldDB" id="A0A699HJQ9"/>
<name>A0A699HJQ9_TANCI</name>
<dbReference type="PANTHER" id="PTHR33067">
    <property type="entry name" value="RNA-DIRECTED DNA POLYMERASE-RELATED"/>
    <property type="match status" value="1"/>
</dbReference>
<proteinExistence type="predicted"/>
<dbReference type="PANTHER" id="PTHR33067:SF9">
    <property type="entry name" value="RNA-DIRECTED DNA POLYMERASE"/>
    <property type="match status" value="1"/>
</dbReference>
<comment type="caution">
    <text evidence="1">The sequence shown here is derived from an EMBL/GenBank/DDBJ whole genome shotgun (WGS) entry which is preliminary data.</text>
</comment>
<sequence>MWSYMSLLPRRSWAIQNDGGAVPTDDEWMGGSIAPVNIQATDFGLKNHMIQQVQNNWLTLRHCDTINVATEGTFMKRRPEECYDLNKNMTAHHNDWDTSAHKCESSSSSTSSSRIAALTQQIEVERDLKTITDQVLPESTTRVPPSVVQPSVISRSFELPSSATSTSSELPKCNPHQPLIHYPSRLNKENLQDKSDIQVHKFLQMFKKLYFNISLVDALALMPNGPPKKLPAKLGDLGKFLIPCDFPELEKCMGLANFGANINLMPFSVWKKLIHHELIPTRMTLELANRSISYPTDIDEDVCVQVEQEKWLIFLQLDMYIQQLIKPKDLYKKRPYLQKL</sequence>
<evidence type="ECO:0000313" key="1">
    <source>
        <dbReference type="EMBL" id="GEY34954.1"/>
    </source>
</evidence>
<dbReference type="EMBL" id="BKCJ010171219">
    <property type="protein sequence ID" value="GEY34954.1"/>
    <property type="molecule type" value="Genomic_DNA"/>
</dbReference>
<organism evidence="1">
    <name type="scientific">Tanacetum cinerariifolium</name>
    <name type="common">Dalmatian daisy</name>
    <name type="synonym">Chrysanthemum cinerariifolium</name>
    <dbReference type="NCBI Taxonomy" id="118510"/>
    <lineage>
        <taxon>Eukaryota</taxon>
        <taxon>Viridiplantae</taxon>
        <taxon>Streptophyta</taxon>
        <taxon>Embryophyta</taxon>
        <taxon>Tracheophyta</taxon>
        <taxon>Spermatophyta</taxon>
        <taxon>Magnoliopsida</taxon>
        <taxon>eudicotyledons</taxon>
        <taxon>Gunneridae</taxon>
        <taxon>Pentapetalae</taxon>
        <taxon>asterids</taxon>
        <taxon>campanulids</taxon>
        <taxon>Asterales</taxon>
        <taxon>Asteraceae</taxon>
        <taxon>Asteroideae</taxon>
        <taxon>Anthemideae</taxon>
        <taxon>Anthemidinae</taxon>
        <taxon>Tanacetum</taxon>
    </lineage>
</organism>
<evidence type="ECO:0008006" key="2">
    <source>
        <dbReference type="Google" id="ProtNLM"/>
    </source>
</evidence>